<keyword evidence="1" id="KW-1133">Transmembrane helix</keyword>
<dbReference type="EMBL" id="MAPZ01000025">
    <property type="protein sequence ID" value="OBY10089.1"/>
    <property type="molecule type" value="Genomic_DNA"/>
</dbReference>
<feature type="transmembrane region" description="Helical" evidence="1">
    <location>
        <begin position="84"/>
        <end position="107"/>
    </location>
</feature>
<accession>A0A1B8RMJ6</accession>
<sequence>MKKEIVQDERVLSQKRKIGNDAFQIIFLGLFLSIFVQSYIFNADFSQYAVEVILLIVGALYVIVRNITVGNNIFESNNVNQRFVIINSIICGIIVVVINTTLNYIKFKDLFKNEMGDMLIASLITFLCATASTFVVLQGLYFINRKKQMKIDSKLDDEEEK</sequence>
<dbReference type="OrthoDB" id="2664524at2"/>
<name>A0A1B8RMJ6_9CLOT</name>
<feature type="transmembrane region" description="Helical" evidence="1">
    <location>
        <begin position="21"/>
        <end position="40"/>
    </location>
</feature>
<organism evidence="2 3">
    <name type="scientific">Clostridium paraputrificum</name>
    <dbReference type="NCBI Taxonomy" id="29363"/>
    <lineage>
        <taxon>Bacteria</taxon>
        <taxon>Bacillati</taxon>
        <taxon>Bacillota</taxon>
        <taxon>Clostridia</taxon>
        <taxon>Eubacteriales</taxon>
        <taxon>Clostridiaceae</taxon>
        <taxon>Clostridium</taxon>
    </lineage>
</organism>
<dbReference type="Proteomes" id="UP000092714">
    <property type="component" value="Unassembled WGS sequence"/>
</dbReference>
<proteinExistence type="predicted"/>
<dbReference type="eggNOG" id="ENOG5033N6B">
    <property type="taxonomic scope" value="Bacteria"/>
</dbReference>
<feature type="transmembrane region" description="Helical" evidence="1">
    <location>
        <begin position="46"/>
        <end position="64"/>
    </location>
</feature>
<dbReference type="AlphaFoldDB" id="A0A1B8RMJ6"/>
<evidence type="ECO:0000256" key="1">
    <source>
        <dbReference type="SAM" id="Phobius"/>
    </source>
</evidence>
<gene>
    <name evidence="2" type="ORF">CP373A1_13390</name>
</gene>
<reference evidence="2 3" key="1">
    <citation type="submission" date="2016-06" db="EMBL/GenBank/DDBJ databases">
        <authorList>
            <person name="Kjaerup R.B."/>
            <person name="Dalgaard T.S."/>
            <person name="Juul-Madsen H.R."/>
        </authorList>
    </citation>
    <scope>NUCLEOTIDE SEQUENCE [LARGE SCALE GENOMIC DNA]</scope>
    <source>
        <strain evidence="2 3">373-A1</strain>
    </source>
</reference>
<evidence type="ECO:0000313" key="2">
    <source>
        <dbReference type="EMBL" id="OBY10089.1"/>
    </source>
</evidence>
<dbReference type="Pfam" id="PF20563">
    <property type="entry name" value="DUF6773"/>
    <property type="match status" value="1"/>
</dbReference>
<protein>
    <submittedName>
        <fullName evidence="2">Uncharacterized protein</fullName>
    </submittedName>
</protein>
<keyword evidence="1" id="KW-0472">Membrane</keyword>
<keyword evidence="1" id="KW-0812">Transmembrane</keyword>
<dbReference type="InterPro" id="IPR046664">
    <property type="entry name" value="DUF6773"/>
</dbReference>
<evidence type="ECO:0000313" key="3">
    <source>
        <dbReference type="Proteomes" id="UP000092714"/>
    </source>
</evidence>
<keyword evidence="3" id="KW-1185">Reference proteome</keyword>
<comment type="caution">
    <text evidence="2">The sequence shown here is derived from an EMBL/GenBank/DDBJ whole genome shotgun (WGS) entry which is preliminary data.</text>
</comment>
<feature type="transmembrane region" description="Helical" evidence="1">
    <location>
        <begin position="119"/>
        <end position="143"/>
    </location>
</feature>
<dbReference type="RefSeq" id="WP_065254724.1">
    <property type="nucleotide sequence ID" value="NZ_JAQLCX010000025.1"/>
</dbReference>